<name>A0A117KVC9_9THEO</name>
<dbReference type="AlphaFoldDB" id="A0A117KVC9"/>
<sequence length="96" mass="11219">MEPEIIQLIDEHGHPVDFELVASFDVDDNRYAVVVPVDGNGEEAYILRVEQDEDGNDIFVAIEDEDEFNDAVEAYNELMEEYEDYYDEEDFDDDEE</sequence>
<evidence type="ECO:0000313" key="1">
    <source>
        <dbReference type="EMBL" id="HBT48328.1"/>
    </source>
</evidence>
<reference evidence="1 2" key="1">
    <citation type="journal article" date="2018" name="Nat. Biotechnol.">
        <title>A standardized bacterial taxonomy based on genome phylogeny substantially revises the tree of life.</title>
        <authorList>
            <person name="Parks D.H."/>
            <person name="Chuvochina M."/>
            <person name="Waite D.W."/>
            <person name="Rinke C."/>
            <person name="Skarshewski A."/>
            <person name="Chaumeil P.A."/>
            <person name="Hugenholtz P."/>
        </authorList>
    </citation>
    <scope>NUCLEOTIDE SEQUENCE [LARGE SCALE GENOMIC DNA]</scope>
    <source>
        <strain evidence="1">UBA12544</strain>
    </source>
</reference>
<dbReference type="RefSeq" id="WP_278428475.1">
    <property type="nucleotide sequence ID" value="NZ_DOLB01000008.1"/>
</dbReference>
<protein>
    <submittedName>
        <fullName evidence="1">DUF1292 domain-containing protein</fullName>
    </submittedName>
</protein>
<comment type="caution">
    <text evidence="1">The sequence shown here is derived from an EMBL/GenBank/DDBJ whole genome shotgun (WGS) entry which is preliminary data.</text>
</comment>
<gene>
    <name evidence="1" type="ORF">DEA61_00295</name>
</gene>
<dbReference type="Pfam" id="PF06949">
    <property type="entry name" value="DUF1292"/>
    <property type="match status" value="1"/>
</dbReference>
<proteinExistence type="predicted"/>
<dbReference type="Proteomes" id="UP000264445">
    <property type="component" value="Unassembled WGS sequence"/>
</dbReference>
<evidence type="ECO:0000313" key="2">
    <source>
        <dbReference type="Proteomes" id="UP000264445"/>
    </source>
</evidence>
<dbReference type="InterPro" id="IPR009711">
    <property type="entry name" value="UPF0473"/>
</dbReference>
<accession>A0A117KVC9</accession>
<organism evidence="1 2">
    <name type="scientific">Caldanaerobacter subterraneus</name>
    <dbReference type="NCBI Taxonomy" id="911092"/>
    <lineage>
        <taxon>Bacteria</taxon>
        <taxon>Bacillati</taxon>
        <taxon>Bacillota</taxon>
        <taxon>Clostridia</taxon>
        <taxon>Thermoanaerobacterales</taxon>
        <taxon>Thermoanaerobacteraceae</taxon>
        <taxon>Caldanaerobacter</taxon>
    </lineage>
</organism>
<dbReference type="EMBL" id="DOLB01000008">
    <property type="protein sequence ID" value="HBT48328.1"/>
    <property type="molecule type" value="Genomic_DNA"/>
</dbReference>